<dbReference type="AlphaFoldDB" id="A0A2Z6R598"/>
<organism evidence="1 3">
    <name type="scientific">Rhizophagus clarus</name>
    <dbReference type="NCBI Taxonomy" id="94130"/>
    <lineage>
        <taxon>Eukaryota</taxon>
        <taxon>Fungi</taxon>
        <taxon>Fungi incertae sedis</taxon>
        <taxon>Mucoromycota</taxon>
        <taxon>Glomeromycotina</taxon>
        <taxon>Glomeromycetes</taxon>
        <taxon>Glomerales</taxon>
        <taxon>Glomeraceae</taxon>
        <taxon>Rhizophagus</taxon>
    </lineage>
</organism>
<evidence type="ECO:0000313" key="1">
    <source>
        <dbReference type="EMBL" id="GBB92974.1"/>
    </source>
</evidence>
<reference evidence="1 3" key="1">
    <citation type="submission" date="2017-11" db="EMBL/GenBank/DDBJ databases">
        <title>The genome of Rhizophagus clarus HR1 reveals common genetic basis of auxotrophy among arbuscular mycorrhizal fungi.</title>
        <authorList>
            <person name="Kobayashi Y."/>
        </authorList>
    </citation>
    <scope>NUCLEOTIDE SEQUENCE [LARGE SCALE GENOMIC DNA]</scope>
    <source>
        <strain evidence="1 3">HR1</strain>
    </source>
</reference>
<dbReference type="EMBL" id="BLAL01000062">
    <property type="protein sequence ID" value="GES82761.1"/>
    <property type="molecule type" value="Genomic_DNA"/>
</dbReference>
<dbReference type="Proteomes" id="UP000247702">
    <property type="component" value="Unassembled WGS sequence"/>
</dbReference>
<gene>
    <name evidence="2" type="ORF">RCL2_000994600</name>
    <name evidence="1" type="ORF">RclHR1_20930007</name>
</gene>
<dbReference type="EMBL" id="BEXD01001217">
    <property type="protein sequence ID" value="GBB92974.1"/>
    <property type="molecule type" value="Genomic_DNA"/>
</dbReference>
<proteinExistence type="predicted"/>
<name>A0A2Z6R598_9GLOM</name>
<evidence type="ECO:0000313" key="2">
    <source>
        <dbReference type="EMBL" id="GES82761.1"/>
    </source>
</evidence>
<evidence type="ECO:0000313" key="3">
    <source>
        <dbReference type="Proteomes" id="UP000247702"/>
    </source>
</evidence>
<keyword evidence="3" id="KW-1185">Reference proteome</keyword>
<dbReference type="Proteomes" id="UP000615446">
    <property type="component" value="Unassembled WGS sequence"/>
</dbReference>
<comment type="caution">
    <text evidence="1">The sequence shown here is derived from an EMBL/GenBank/DDBJ whole genome shotgun (WGS) entry which is preliminary data.</text>
</comment>
<accession>A0A2Z6R598</accession>
<protein>
    <submittedName>
        <fullName evidence="1">Uncharacterized protein</fullName>
    </submittedName>
</protein>
<reference evidence="2" key="2">
    <citation type="submission" date="2019-10" db="EMBL/GenBank/DDBJ databases">
        <title>Conservation and host-specific expression of non-tandemly repeated heterogenous ribosome RNA gene in arbuscular mycorrhizal fungi.</title>
        <authorList>
            <person name="Maeda T."/>
            <person name="Kobayashi Y."/>
            <person name="Nakagawa T."/>
            <person name="Ezawa T."/>
            <person name="Yamaguchi K."/>
            <person name="Bino T."/>
            <person name="Nishimoto Y."/>
            <person name="Shigenobu S."/>
            <person name="Kawaguchi M."/>
        </authorList>
    </citation>
    <scope>NUCLEOTIDE SEQUENCE</scope>
    <source>
        <strain evidence="2">HR1</strain>
    </source>
</reference>
<sequence length="114" mass="12480">MIAHARHIGTCKRKHCVSLLPSHVRLIDMIGITLTPSELEMVGPSYFSKLINTAMGREGGPCSSNRISSIILIKLLTNPAHIHMFAVRITRMPLASNNCALRPFAILESAFLAS</sequence>